<dbReference type="RefSeq" id="WP_275934896.1">
    <property type="nucleotide sequence ID" value="NZ_CYPR01000131.1"/>
</dbReference>
<dbReference type="AlphaFoldDB" id="A0A0M7B974"/>
<name>A0A0M7B974_9RHOB</name>
<reference evidence="1 2" key="1">
    <citation type="submission" date="2015-09" db="EMBL/GenBank/DDBJ databases">
        <authorList>
            <person name="Jackson K.R."/>
            <person name="Lunt B.L."/>
            <person name="Fisher J.N.B."/>
            <person name="Gardner A.V."/>
            <person name="Bailey M.E."/>
            <person name="Deus L.M."/>
            <person name="Earl A.S."/>
            <person name="Gibby P.D."/>
            <person name="Hartmann K.A."/>
            <person name="Liu J.E."/>
            <person name="Manci A.M."/>
            <person name="Nielsen D.A."/>
            <person name="Solomon M.B."/>
            <person name="Breakwell D.P."/>
            <person name="Burnett S.H."/>
            <person name="Grose J.H."/>
        </authorList>
    </citation>
    <scope>NUCLEOTIDE SEQUENCE [LARGE SCALE GENOMIC DNA]</scope>
    <source>
        <strain evidence="1 2">CECT 7799</strain>
    </source>
</reference>
<protein>
    <submittedName>
        <fullName evidence="1">Uncharacterized protein</fullName>
    </submittedName>
</protein>
<gene>
    <name evidence="1" type="ORF">JSE7799_02061</name>
</gene>
<organism evidence="1 2">
    <name type="scientific">Jannaschia seosinensis</name>
    <dbReference type="NCBI Taxonomy" id="313367"/>
    <lineage>
        <taxon>Bacteria</taxon>
        <taxon>Pseudomonadati</taxon>
        <taxon>Pseudomonadota</taxon>
        <taxon>Alphaproteobacteria</taxon>
        <taxon>Rhodobacterales</taxon>
        <taxon>Roseobacteraceae</taxon>
        <taxon>Jannaschia</taxon>
    </lineage>
</organism>
<evidence type="ECO:0000313" key="2">
    <source>
        <dbReference type="Proteomes" id="UP000049455"/>
    </source>
</evidence>
<dbReference type="EMBL" id="CYPR01000131">
    <property type="protein sequence ID" value="CUH39337.1"/>
    <property type="molecule type" value="Genomic_DNA"/>
</dbReference>
<accession>A0A0M7B974</accession>
<proteinExistence type="predicted"/>
<evidence type="ECO:0000313" key="1">
    <source>
        <dbReference type="EMBL" id="CUH39337.1"/>
    </source>
</evidence>
<keyword evidence="2" id="KW-1185">Reference proteome</keyword>
<sequence>MKLLGKRLMSRDFDHQNTELKVSFAFLHEYNKFGTPSRKP</sequence>
<dbReference type="Proteomes" id="UP000049455">
    <property type="component" value="Unassembled WGS sequence"/>
</dbReference>